<gene>
    <name evidence="1" type="ORF">DI536_31900</name>
</gene>
<dbReference type="EMBL" id="QFQP01000043">
    <property type="protein sequence ID" value="PZR05655.1"/>
    <property type="molecule type" value="Genomic_DNA"/>
</dbReference>
<dbReference type="Proteomes" id="UP000249061">
    <property type="component" value="Unassembled WGS sequence"/>
</dbReference>
<comment type="caution">
    <text evidence="1">The sequence shown here is derived from an EMBL/GenBank/DDBJ whole genome shotgun (WGS) entry which is preliminary data.</text>
</comment>
<protein>
    <submittedName>
        <fullName evidence="1">Uncharacterized protein</fullName>
    </submittedName>
</protein>
<sequence>MSLDAWREGLFHLCWHQHGGSGLQLSFADALELPVNDRDWFLERIGEQRTREARELAKAARRR</sequence>
<accession>A0A2W5T2R8</accession>
<dbReference type="AlphaFoldDB" id="A0A2W5T2R8"/>
<reference evidence="1 2" key="1">
    <citation type="submission" date="2017-08" db="EMBL/GenBank/DDBJ databases">
        <title>Infants hospitalized years apart are colonized by the same room-sourced microbial strains.</title>
        <authorList>
            <person name="Brooks B."/>
            <person name="Olm M.R."/>
            <person name="Firek B.A."/>
            <person name="Baker R."/>
            <person name="Thomas B.C."/>
            <person name="Morowitz M.J."/>
            <person name="Banfield J.F."/>
        </authorList>
    </citation>
    <scope>NUCLEOTIDE SEQUENCE [LARGE SCALE GENOMIC DNA]</scope>
    <source>
        <strain evidence="1">S2_003_000_R2_14</strain>
    </source>
</reference>
<evidence type="ECO:0000313" key="2">
    <source>
        <dbReference type="Proteomes" id="UP000249061"/>
    </source>
</evidence>
<organism evidence="1 2">
    <name type="scientific">Archangium gephyra</name>
    <dbReference type="NCBI Taxonomy" id="48"/>
    <lineage>
        <taxon>Bacteria</taxon>
        <taxon>Pseudomonadati</taxon>
        <taxon>Myxococcota</taxon>
        <taxon>Myxococcia</taxon>
        <taxon>Myxococcales</taxon>
        <taxon>Cystobacterineae</taxon>
        <taxon>Archangiaceae</taxon>
        <taxon>Archangium</taxon>
    </lineage>
</organism>
<evidence type="ECO:0000313" key="1">
    <source>
        <dbReference type="EMBL" id="PZR05655.1"/>
    </source>
</evidence>
<name>A0A2W5T2R8_9BACT</name>
<proteinExistence type="predicted"/>